<evidence type="ECO:0000256" key="2">
    <source>
        <dbReference type="ARBA" id="ARBA00010386"/>
    </source>
</evidence>
<dbReference type="EMBL" id="JANBVO010000071">
    <property type="protein sequence ID" value="KAJ9131166.1"/>
    <property type="molecule type" value="Genomic_DNA"/>
</dbReference>
<keyword evidence="11" id="KW-1185">Reference proteome</keyword>
<dbReference type="Proteomes" id="UP001174694">
    <property type="component" value="Unassembled WGS sequence"/>
</dbReference>
<feature type="compositionally biased region" description="Basic and acidic residues" evidence="8">
    <location>
        <begin position="54"/>
        <end position="133"/>
    </location>
</feature>
<evidence type="ECO:0000313" key="11">
    <source>
        <dbReference type="Proteomes" id="UP001174694"/>
    </source>
</evidence>
<feature type="region of interest" description="Disordered" evidence="8">
    <location>
        <begin position="268"/>
        <end position="332"/>
    </location>
</feature>
<sequence length="332" mass="38128">MPASEESPSGVEAPEAESTSPADTKREDEHSLPQKRKSISPSPSAEGGSTAKRPKTESSHDEGAALTQDLKDDKYVDVGREQPRARLAEGRIEPREELRKGKEVSPRPRATEARRESFSGPDRRRNFSQEERKRGQRLFGGLLSTLSQTNSNSQHKRRLEIERRQQEKAQQRKIEDDKRRTEKLEKLSHVRKIEQVKFDEQVMRTRHSNMLAMAHNLRTKSEPKLYYRPWELTRAQGDKIEDQIRDAEGIIDEEIQRFKRRKEQRLKELGAYQPSNSDDMVGDPIEEGSNAAKSESTNPEPAPPLKQQHAHDRDHDENGDVIVEAEEDTVIY</sequence>
<evidence type="ECO:0000313" key="10">
    <source>
        <dbReference type="EMBL" id="KAJ9131166.1"/>
    </source>
</evidence>
<dbReference type="PANTHER" id="PTHR12707:SF0">
    <property type="entry name" value="PININ"/>
    <property type="match status" value="1"/>
</dbReference>
<evidence type="ECO:0000256" key="7">
    <source>
        <dbReference type="ARBA" id="ARBA00023242"/>
    </source>
</evidence>
<evidence type="ECO:0000256" key="5">
    <source>
        <dbReference type="ARBA" id="ARBA00023163"/>
    </source>
</evidence>
<evidence type="ECO:0000256" key="6">
    <source>
        <dbReference type="ARBA" id="ARBA00023187"/>
    </source>
</evidence>
<reference evidence="10" key="1">
    <citation type="submission" date="2022-07" db="EMBL/GenBank/DDBJ databases">
        <title>Fungi with potential for degradation of polypropylene.</title>
        <authorList>
            <person name="Gostincar C."/>
        </authorList>
    </citation>
    <scope>NUCLEOTIDE SEQUENCE</scope>
    <source>
        <strain evidence="10">EXF-13308</strain>
    </source>
</reference>
<feature type="compositionally biased region" description="Acidic residues" evidence="8">
    <location>
        <begin position="319"/>
        <end position="332"/>
    </location>
</feature>
<feature type="compositionally biased region" description="Low complexity" evidence="8">
    <location>
        <begin position="140"/>
        <end position="153"/>
    </location>
</feature>
<feature type="domain" description="Pinin/SDK/MemA protein" evidence="9">
    <location>
        <begin position="129"/>
        <end position="244"/>
    </location>
</feature>
<dbReference type="PANTHER" id="PTHR12707">
    <property type="entry name" value="PINN"/>
    <property type="match status" value="1"/>
</dbReference>
<gene>
    <name evidence="10" type="ORF">NKR23_g11825</name>
</gene>
<evidence type="ECO:0000256" key="1">
    <source>
        <dbReference type="ARBA" id="ARBA00004123"/>
    </source>
</evidence>
<proteinExistence type="inferred from homology"/>
<feature type="region of interest" description="Disordered" evidence="8">
    <location>
        <begin position="1"/>
        <end position="180"/>
    </location>
</feature>
<keyword evidence="3" id="KW-0507">mRNA processing</keyword>
<organism evidence="10 11">
    <name type="scientific">Pleurostoma richardsiae</name>
    <dbReference type="NCBI Taxonomy" id="41990"/>
    <lineage>
        <taxon>Eukaryota</taxon>
        <taxon>Fungi</taxon>
        <taxon>Dikarya</taxon>
        <taxon>Ascomycota</taxon>
        <taxon>Pezizomycotina</taxon>
        <taxon>Sordariomycetes</taxon>
        <taxon>Sordariomycetidae</taxon>
        <taxon>Calosphaeriales</taxon>
        <taxon>Pleurostomataceae</taxon>
        <taxon>Pleurostoma</taxon>
    </lineage>
</organism>
<dbReference type="GO" id="GO:0006397">
    <property type="term" value="P:mRNA processing"/>
    <property type="evidence" value="ECO:0007669"/>
    <property type="project" value="UniProtKB-KW"/>
</dbReference>
<evidence type="ECO:0000256" key="4">
    <source>
        <dbReference type="ARBA" id="ARBA00023015"/>
    </source>
</evidence>
<evidence type="ECO:0000256" key="3">
    <source>
        <dbReference type="ARBA" id="ARBA00022664"/>
    </source>
</evidence>
<dbReference type="GO" id="GO:0008380">
    <property type="term" value="P:RNA splicing"/>
    <property type="evidence" value="ECO:0007669"/>
    <property type="project" value="UniProtKB-KW"/>
</dbReference>
<feature type="compositionally biased region" description="Basic and acidic residues" evidence="8">
    <location>
        <begin position="309"/>
        <end position="318"/>
    </location>
</feature>
<name>A0AA38R717_9PEZI</name>
<comment type="caution">
    <text evidence="10">The sequence shown here is derived from an EMBL/GenBank/DDBJ whole genome shotgun (WGS) entry which is preliminary data.</text>
</comment>
<feature type="compositionally biased region" description="Basic and acidic residues" evidence="8">
    <location>
        <begin position="159"/>
        <end position="180"/>
    </location>
</feature>
<keyword evidence="6" id="KW-0508">mRNA splicing</keyword>
<feature type="compositionally biased region" description="Basic and acidic residues" evidence="8">
    <location>
        <begin position="23"/>
        <end position="32"/>
    </location>
</feature>
<keyword evidence="7" id="KW-0539">Nucleus</keyword>
<dbReference type="InterPro" id="IPR039853">
    <property type="entry name" value="Pinin"/>
</dbReference>
<dbReference type="InterPro" id="IPR006786">
    <property type="entry name" value="Pinin_SDK_MemA"/>
</dbReference>
<comment type="similarity">
    <text evidence="2">Belongs to the pinin family.</text>
</comment>
<keyword evidence="5" id="KW-0804">Transcription</keyword>
<evidence type="ECO:0000259" key="9">
    <source>
        <dbReference type="Pfam" id="PF04696"/>
    </source>
</evidence>
<keyword evidence="4" id="KW-0805">Transcription regulation</keyword>
<dbReference type="AlphaFoldDB" id="A0AA38R717"/>
<dbReference type="GO" id="GO:0071013">
    <property type="term" value="C:catalytic step 2 spliceosome"/>
    <property type="evidence" value="ECO:0007669"/>
    <property type="project" value="TreeGrafter"/>
</dbReference>
<accession>A0AA38R717</accession>
<comment type="subcellular location">
    <subcellularLocation>
        <location evidence="1">Nucleus</location>
    </subcellularLocation>
</comment>
<protein>
    <recommendedName>
        <fullName evidence="9">Pinin/SDK/MemA protein domain-containing protein</fullName>
    </recommendedName>
</protein>
<evidence type="ECO:0000256" key="8">
    <source>
        <dbReference type="SAM" id="MobiDB-lite"/>
    </source>
</evidence>
<dbReference type="Pfam" id="PF04696">
    <property type="entry name" value="Pinin_SDK_memA"/>
    <property type="match status" value="1"/>
</dbReference>